<dbReference type="InterPro" id="IPR004361">
    <property type="entry name" value="Glyoxalase_1"/>
</dbReference>
<dbReference type="PROSITE" id="PS00935">
    <property type="entry name" value="GLYOXALASE_I_2"/>
    <property type="match status" value="1"/>
</dbReference>
<feature type="active site" description="Proton donor/acceptor" evidence="9">
    <location>
        <position position="205"/>
    </location>
</feature>
<evidence type="ECO:0000313" key="13">
    <source>
        <dbReference type="EMBL" id="KAK9840924.1"/>
    </source>
</evidence>
<evidence type="ECO:0000313" key="14">
    <source>
        <dbReference type="Proteomes" id="UP001445335"/>
    </source>
</evidence>
<dbReference type="InterPro" id="IPR018146">
    <property type="entry name" value="Glyoxalase_1_CS"/>
</dbReference>
<dbReference type="SUPFAM" id="SSF54593">
    <property type="entry name" value="Glyoxalase/Bleomycin resistance protein/Dihydroxybiphenyl dioxygenase"/>
    <property type="match status" value="1"/>
</dbReference>
<keyword evidence="5 10" id="KW-0479">Metal-binding</keyword>
<name>A0AAW1S592_9CHLO</name>
<dbReference type="Pfam" id="PF00903">
    <property type="entry name" value="Glyoxalase"/>
    <property type="match status" value="1"/>
</dbReference>
<comment type="cofactor">
    <cofactor evidence="10">
        <name>Zn(2+)</name>
        <dbReference type="ChEBI" id="CHEBI:29105"/>
    </cofactor>
    <text evidence="10">Binds 1 zinc ion per subunit. In the homodimer, two zinc ions are bound between subunits.</text>
</comment>
<keyword evidence="6 10" id="KW-0862">Zinc</keyword>
<evidence type="ECO:0000256" key="10">
    <source>
        <dbReference type="PIRSR" id="PIRSR604361-3"/>
    </source>
</evidence>
<evidence type="ECO:0000256" key="6">
    <source>
        <dbReference type="ARBA" id="ARBA00022833"/>
    </source>
</evidence>
<accession>A0AAW1S592</accession>
<feature type="domain" description="VOC" evidence="12">
    <location>
        <begin position="63"/>
        <end position="209"/>
    </location>
</feature>
<dbReference type="InterPro" id="IPR004360">
    <property type="entry name" value="Glyas_Fos-R_dOase_dom"/>
</dbReference>
<feature type="binding site" evidence="10">
    <location>
        <position position="159"/>
    </location>
    <ligand>
        <name>Zn(2+)</name>
        <dbReference type="ChEBI" id="CHEBI:29105"/>
        <note>ligand shared between dimeric partners</note>
    </ligand>
</feature>
<dbReference type="PROSITE" id="PS00934">
    <property type="entry name" value="GLYOXALASE_I_1"/>
    <property type="match status" value="1"/>
</dbReference>
<organism evidence="13 14">
    <name type="scientific">Elliptochloris bilobata</name>
    <dbReference type="NCBI Taxonomy" id="381761"/>
    <lineage>
        <taxon>Eukaryota</taxon>
        <taxon>Viridiplantae</taxon>
        <taxon>Chlorophyta</taxon>
        <taxon>core chlorophytes</taxon>
        <taxon>Trebouxiophyceae</taxon>
        <taxon>Trebouxiophyceae incertae sedis</taxon>
        <taxon>Elliptochloris clade</taxon>
        <taxon>Elliptochloris</taxon>
    </lineage>
</organism>
<keyword evidence="7 11" id="KW-0456">Lyase</keyword>
<gene>
    <name evidence="13" type="ORF">WJX81_000743</name>
</gene>
<keyword evidence="14" id="KW-1185">Reference proteome</keyword>
<dbReference type="InterPro" id="IPR029068">
    <property type="entry name" value="Glyas_Bleomycin-R_OHBP_Dase"/>
</dbReference>
<evidence type="ECO:0000256" key="4">
    <source>
        <dbReference type="ARBA" id="ARBA00018701"/>
    </source>
</evidence>
<feature type="binding site" evidence="10">
    <location>
        <position position="132"/>
    </location>
    <ligand>
        <name>Zn(2+)</name>
        <dbReference type="ChEBI" id="CHEBI:29105"/>
        <note>ligand shared between dimeric partners</note>
    </ligand>
</feature>
<evidence type="ECO:0000256" key="5">
    <source>
        <dbReference type="ARBA" id="ARBA00022723"/>
    </source>
</evidence>
<comment type="catalytic activity">
    <reaction evidence="8 11">
        <text>(R)-S-lactoylglutathione = methylglyoxal + glutathione</text>
        <dbReference type="Rhea" id="RHEA:19069"/>
        <dbReference type="ChEBI" id="CHEBI:17158"/>
        <dbReference type="ChEBI" id="CHEBI:57474"/>
        <dbReference type="ChEBI" id="CHEBI:57925"/>
        <dbReference type="EC" id="4.4.1.5"/>
    </reaction>
</comment>
<comment type="caution">
    <text evidence="13">The sequence shown here is derived from an EMBL/GenBank/DDBJ whole genome shotgun (WGS) entry which is preliminary data.</text>
</comment>
<dbReference type="EMBL" id="JALJOU010000011">
    <property type="protein sequence ID" value="KAK9840924.1"/>
    <property type="molecule type" value="Genomic_DNA"/>
</dbReference>
<comment type="pathway">
    <text evidence="1 11">Secondary metabolite metabolism; methylglyoxal degradation; (R)-lactate from methylglyoxal: step 1/2.</text>
</comment>
<reference evidence="13 14" key="1">
    <citation type="journal article" date="2024" name="Nat. Commun.">
        <title>Phylogenomics reveals the evolutionary origins of lichenization in chlorophyte algae.</title>
        <authorList>
            <person name="Puginier C."/>
            <person name="Libourel C."/>
            <person name="Otte J."/>
            <person name="Skaloud P."/>
            <person name="Haon M."/>
            <person name="Grisel S."/>
            <person name="Petersen M."/>
            <person name="Berrin J.G."/>
            <person name="Delaux P.M."/>
            <person name="Dal Grande F."/>
            <person name="Keller J."/>
        </authorList>
    </citation>
    <scope>NUCLEOTIDE SEQUENCE [LARGE SCALE GENOMIC DNA]</scope>
    <source>
        <strain evidence="13 14">SAG 245.80</strain>
    </source>
</reference>
<dbReference type="InterPro" id="IPR037523">
    <property type="entry name" value="VOC_core"/>
</dbReference>
<dbReference type="AlphaFoldDB" id="A0AAW1S592"/>
<dbReference type="Proteomes" id="UP001445335">
    <property type="component" value="Unassembled WGS sequence"/>
</dbReference>
<dbReference type="GO" id="GO:0004462">
    <property type="term" value="F:lactoylglutathione lyase activity"/>
    <property type="evidence" value="ECO:0007669"/>
    <property type="project" value="UniProtKB-UniRule"/>
</dbReference>
<evidence type="ECO:0000256" key="3">
    <source>
        <dbReference type="ARBA" id="ARBA00012081"/>
    </source>
</evidence>
<dbReference type="NCBIfam" id="TIGR00068">
    <property type="entry name" value="glyox_I"/>
    <property type="match status" value="1"/>
</dbReference>
<dbReference type="EC" id="4.4.1.5" evidence="3 11"/>
<sequence>MFAIRSRLCLVVFCRPSTLQTRRGLALCTSTHTRQTIRTTTAMSQSKDELFATPRDPATIGFSFQQTMFRIKDQERSLDFYTRVMGMTLLSKLDFEPMKFSLLFLGMAPPESVPEDPGDRVEWMFGREGVLELTHNWGSEDDPGFKTHSGNEDPKGFGHIGFAVPDVEAACKRFEELGVEFVKRPNDGKMKGIAFIKDPDGYWIEILNPKASRDFVGWRG</sequence>
<feature type="binding site" evidence="10">
    <location>
        <position position="66"/>
    </location>
    <ligand>
        <name>Zn(2+)</name>
        <dbReference type="ChEBI" id="CHEBI:29105"/>
        <note>ligand shared between dimeric partners</note>
    </ligand>
</feature>
<evidence type="ECO:0000256" key="2">
    <source>
        <dbReference type="ARBA" id="ARBA00010363"/>
    </source>
</evidence>
<comment type="similarity">
    <text evidence="2 11">Belongs to the glyoxalase I family.</text>
</comment>
<evidence type="ECO:0000256" key="7">
    <source>
        <dbReference type="ARBA" id="ARBA00023239"/>
    </source>
</evidence>
<evidence type="ECO:0000256" key="11">
    <source>
        <dbReference type="RuleBase" id="RU361179"/>
    </source>
</evidence>
<feature type="binding site" evidence="10">
    <location>
        <position position="205"/>
    </location>
    <ligand>
        <name>Zn(2+)</name>
        <dbReference type="ChEBI" id="CHEBI:29105"/>
        <note>ligand shared between dimeric partners</note>
    </ligand>
</feature>
<dbReference type="GO" id="GO:0046872">
    <property type="term" value="F:metal ion binding"/>
    <property type="evidence" value="ECO:0007669"/>
    <property type="project" value="UniProtKB-UniRule"/>
</dbReference>
<evidence type="ECO:0000256" key="9">
    <source>
        <dbReference type="PIRSR" id="PIRSR604361-1"/>
    </source>
</evidence>
<dbReference type="PROSITE" id="PS51819">
    <property type="entry name" value="VOC"/>
    <property type="match status" value="1"/>
</dbReference>
<dbReference type="PANTHER" id="PTHR10374:SF30">
    <property type="entry name" value="LACTOYLGLUTATHIONE LYASE"/>
    <property type="match status" value="1"/>
</dbReference>
<dbReference type="Gene3D" id="3.10.180.10">
    <property type="entry name" value="2,3-Dihydroxybiphenyl 1,2-Dioxygenase, domain 1"/>
    <property type="match status" value="1"/>
</dbReference>
<protein>
    <recommendedName>
        <fullName evidence="4 11">Lactoylglutathione lyase</fullName>
        <ecNumber evidence="3 11">4.4.1.5</ecNumber>
    </recommendedName>
    <alternativeName>
        <fullName evidence="11">Glyoxalase I</fullName>
    </alternativeName>
</protein>
<dbReference type="CDD" id="cd07233">
    <property type="entry name" value="GlxI_Zn"/>
    <property type="match status" value="1"/>
</dbReference>
<proteinExistence type="inferred from homology"/>
<evidence type="ECO:0000256" key="8">
    <source>
        <dbReference type="ARBA" id="ARBA00048273"/>
    </source>
</evidence>
<evidence type="ECO:0000256" key="1">
    <source>
        <dbReference type="ARBA" id="ARBA00005008"/>
    </source>
</evidence>
<evidence type="ECO:0000259" key="12">
    <source>
        <dbReference type="PROSITE" id="PS51819"/>
    </source>
</evidence>
<comment type="function">
    <text evidence="11">Catalyzes the conversion of hemimercaptal, formed from methylglyoxal and glutathione, to S-lactoylglutathione.</text>
</comment>
<dbReference type="PANTHER" id="PTHR10374">
    <property type="entry name" value="LACTOYLGLUTATHIONE LYASE GLYOXALASE I"/>
    <property type="match status" value="1"/>
</dbReference>